<accession>A0A5R9F4G6</accession>
<evidence type="ECO:0000259" key="6">
    <source>
        <dbReference type="Pfam" id="PF08281"/>
    </source>
</evidence>
<keyword evidence="3" id="KW-0731">Sigma factor</keyword>
<organism evidence="7 8">
    <name type="scientific">Exobacillus caeni</name>
    <dbReference type="NCBI Taxonomy" id="2574798"/>
    <lineage>
        <taxon>Bacteria</taxon>
        <taxon>Bacillati</taxon>
        <taxon>Bacillota</taxon>
        <taxon>Bacilli</taxon>
        <taxon>Bacillales</taxon>
        <taxon>Guptibacillaceae</taxon>
        <taxon>Exobacillus</taxon>
    </lineage>
</organism>
<dbReference type="InterPro" id="IPR039425">
    <property type="entry name" value="RNA_pol_sigma-70-like"/>
</dbReference>
<gene>
    <name evidence="7" type="ORF">FCL54_12080</name>
</gene>
<keyword evidence="2" id="KW-0805">Transcription regulation</keyword>
<dbReference type="InterPro" id="IPR036388">
    <property type="entry name" value="WH-like_DNA-bd_sf"/>
</dbReference>
<feature type="domain" description="RNA polymerase sigma-70 region 2" evidence="5">
    <location>
        <begin position="33"/>
        <end position="97"/>
    </location>
</feature>
<comment type="caution">
    <text evidence="7">The sequence shown here is derived from an EMBL/GenBank/DDBJ whole genome shotgun (WGS) entry which is preliminary data.</text>
</comment>
<dbReference type="PANTHER" id="PTHR43133">
    <property type="entry name" value="RNA POLYMERASE ECF-TYPE SIGMA FACTO"/>
    <property type="match status" value="1"/>
</dbReference>
<proteinExistence type="inferred from homology"/>
<dbReference type="InterPro" id="IPR013249">
    <property type="entry name" value="RNA_pol_sigma70_r4_t2"/>
</dbReference>
<dbReference type="AlphaFoldDB" id="A0A5R9F4G6"/>
<dbReference type="SUPFAM" id="SSF88946">
    <property type="entry name" value="Sigma2 domain of RNA polymerase sigma factors"/>
    <property type="match status" value="1"/>
</dbReference>
<evidence type="ECO:0000259" key="5">
    <source>
        <dbReference type="Pfam" id="PF04542"/>
    </source>
</evidence>
<evidence type="ECO:0000313" key="8">
    <source>
        <dbReference type="Proteomes" id="UP000308230"/>
    </source>
</evidence>
<evidence type="ECO:0000256" key="3">
    <source>
        <dbReference type="ARBA" id="ARBA00023082"/>
    </source>
</evidence>
<keyword evidence="8" id="KW-1185">Reference proteome</keyword>
<dbReference type="Gene3D" id="1.10.1740.10">
    <property type="match status" value="1"/>
</dbReference>
<sequence length="191" mass="22737">MKMSSMLQMVMGEGRMSKDYQTNQDYEDLLEQLIDEYGQSVKRLAYTYVKDWALAEDVTQEVFVKCFDHLHTFHGESTYKTWLYRITINHAKDMLKSKFFRQFDVIQRLKPQGGRTEQSAEARVVQDSEDEQLANEVLRLPRKYREIIILYYYEGLKMREIEAVTNLRMATVKTRLRRGKELLKQQLEGSE</sequence>
<dbReference type="NCBIfam" id="TIGR02937">
    <property type="entry name" value="sigma70-ECF"/>
    <property type="match status" value="1"/>
</dbReference>
<comment type="similarity">
    <text evidence="1">Belongs to the sigma-70 factor family. ECF subfamily.</text>
</comment>
<dbReference type="InterPro" id="IPR014284">
    <property type="entry name" value="RNA_pol_sigma-70_dom"/>
</dbReference>
<evidence type="ECO:0000256" key="1">
    <source>
        <dbReference type="ARBA" id="ARBA00010641"/>
    </source>
</evidence>
<dbReference type="PANTHER" id="PTHR43133:SF60">
    <property type="entry name" value="RNA POLYMERASE SIGMA FACTOR SIGV"/>
    <property type="match status" value="1"/>
</dbReference>
<dbReference type="Proteomes" id="UP000308230">
    <property type="component" value="Unassembled WGS sequence"/>
</dbReference>
<dbReference type="NCBIfam" id="NF006930">
    <property type="entry name" value="PRK09415.1"/>
    <property type="match status" value="1"/>
</dbReference>
<dbReference type="Gene3D" id="1.10.10.10">
    <property type="entry name" value="Winged helix-like DNA-binding domain superfamily/Winged helix DNA-binding domain"/>
    <property type="match status" value="1"/>
</dbReference>
<dbReference type="SUPFAM" id="SSF88659">
    <property type="entry name" value="Sigma3 and sigma4 domains of RNA polymerase sigma factors"/>
    <property type="match status" value="1"/>
</dbReference>
<evidence type="ECO:0000256" key="2">
    <source>
        <dbReference type="ARBA" id="ARBA00023015"/>
    </source>
</evidence>
<feature type="domain" description="RNA polymerase sigma factor 70 region 4 type 2" evidence="6">
    <location>
        <begin position="132"/>
        <end position="183"/>
    </location>
</feature>
<dbReference type="InterPro" id="IPR007627">
    <property type="entry name" value="RNA_pol_sigma70_r2"/>
</dbReference>
<dbReference type="Pfam" id="PF04542">
    <property type="entry name" value="Sigma70_r2"/>
    <property type="match status" value="1"/>
</dbReference>
<dbReference type="InterPro" id="IPR013324">
    <property type="entry name" value="RNA_pol_sigma_r3/r4-like"/>
</dbReference>
<keyword evidence="4" id="KW-0804">Transcription</keyword>
<dbReference type="GO" id="GO:0006352">
    <property type="term" value="P:DNA-templated transcription initiation"/>
    <property type="evidence" value="ECO:0007669"/>
    <property type="project" value="InterPro"/>
</dbReference>
<dbReference type="InterPro" id="IPR013325">
    <property type="entry name" value="RNA_pol_sigma_r2"/>
</dbReference>
<name>A0A5R9F4G6_9BACL</name>
<dbReference type="CDD" id="cd06171">
    <property type="entry name" value="Sigma70_r4"/>
    <property type="match status" value="1"/>
</dbReference>
<dbReference type="Pfam" id="PF08281">
    <property type="entry name" value="Sigma70_r4_2"/>
    <property type="match status" value="1"/>
</dbReference>
<dbReference type="EMBL" id="SWLG01000007">
    <property type="protein sequence ID" value="TLS37256.1"/>
    <property type="molecule type" value="Genomic_DNA"/>
</dbReference>
<protein>
    <submittedName>
        <fullName evidence="7">Sigma-70 family RNA polymerase sigma factor</fullName>
    </submittedName>
</protein>
<reference evidence="7 8" key="1">
    <citation type="submission" date="2019-04" db="EMBL/GenBank/DDBJ databases">
        <title>Bacillus caeni sp. nov., a bacterium isolated from mangrove sediment.</title>
        <authorList>
            <person name="Huang H."/>
            <person name="Mo K."/>
            <person name="Hu Y."/>
        </authorList>
    </citation>
    <scope>NUCLEOTIDE SEQUENCE [LARGE SCALE GENOMIC DNA]</scope>
    <source>
        <strain evidence="7 8">HB172195</strain>
    </source>
</reference>
<dbReference type="GO" id="GO:0016987">
    <property type="term" value="F:sigma factor activity"/>
    <property type="evidence" value="ECO:0007669"/>
    <property type="project" value="UniProtKB-KW"/>
</dbReference>
<dbReference type="GO" id="GO:0003677">
    <property type="term" value="F:DNA binding"/>
    <property type="evidence" value="ECO:0007669"/>
    <property type="project" value="InterPro"/>
</dbReference>
<evidence type="ECO:0000256" key="4">
    <source>
        <dbReference type="ARBA" id="ARBA00023163"/>
    </source>
</evidence>
<evidence type="ECO:0000313" key="7">
    <source>
        <dbReference type="EMBL" id="TLS37256.1"/>
    </source>
</evidence>